<dbReference type="Pfam" id="PF00563">
    <property type="entry name" value="EAL"/>
    <property type="match status" value="1"/>
</dbReference>
<evidence type="ECO:0000259" key="2">
    <source>
        <dbReference type="PROSITE" id="PS50883"/>
    </source>
</evidence>
<dbReference type="EMBL" id="JACRUP010000012">
    <property type="protein sequence ID" value="MBC5852301.1"/>
    <property type="molecule type" value="Genomic_DNA"/>
</dbReference>
<dbReference type="RefSeq" id="WP_187026793.1">
    <property type="nucleotide sequence ID" value="NZ_JACRUP010000012.1"/>
</dbReference>
<reference evidence="3" key="1">
    <citation type="submission" date="2020-08" db="EMBL/GenBank/DDBJ databases">
        <title>Genome Sequencing and Pan-Genome Analysis of Migratory bird Vibrio Strains, Inner Mongolia.</title>
        <authorList>
            <person name="Zheng L."/>
        </authorList>
    </citation>
    <scope>NUCLEOTIDE SEQUENCE</scope>
    <source>
        <strain evidence="3">M13F</strain>
    </source>
</reference>
<dbReference type="PANTHER" id="PTHR33121:SF56">
    <property type="entry name" value="SIGNALLING PROTEIN WITH EAL AND C2 DOMAINS"/>
    <property type="match status" value="1"/>
</dbReference>
<comment type="caution">
    <text evidence="3">The sequence shown here is derived from an EMBL/GenBank/DDBJ whole genome shotgun (WGS) entry which is preliminary data.</text>
</comment>
<dbReference type="GO" id="GO:0071111">
    <property type="term" value="F:cyclic-guanylate-specific phosphodiesterase activity"/>
    <property type="evidence" value="ECO:0007669"/>
    <property type="project" value="InterPro"/>
</dbReference>
<dbReference type="AlphaFoldDB" id="A0A9X0RBJ4"/>
<keyword evidence="1" id="KW-0472">Membrane</keyword>
<feature type="domain" description="EAL" evidence="2">
    <location>
        <begin position="262"/>
        <end position="508"/>
    </location>
</feature>
<feature type="transmembrane region" description="Helical" evidence="1">
    <location>
        <begin position="236"/>
        <end position="258"/>
    </location>
</feature>
<keyword evidence="1" id="KW-0812">Transmembrane</keyword>
<dbReference type="InterPro" id="IPR001633">
    <property type="entry name" value="EAL_dom"/>
</dbReference>
<dbReference type="SUPFAM" id="SSF141868">
    <property type="entry name" value="EAL domain-like"/>
    <property type="match status" value="1"/>
</dbReference>
<name>A0A9X0RBJ4_VIBME</name>
<dbReference type="InterPro" id="IPR035919">
    <property type="entry name" value="EAL_sf"/>
</dbReference>
<dbReference type="InterPro" id="IPR048614">
    <property type="entry name" value="CSS_CxxC"/>
</dbReference>
<evidence type="ECO:0000313" key="3">
    <source>
        <dbReference type="EMBL" id="MBC5852301.1"/>
    </source>
</evidence>
<dbReference type="Proteomes" id="UP000615796">
    <property type="component" value="Unassembled WGS sequence"/>
</dbReference>
<dbReference type="CDD" id="cd01948">
    <property type="entry name" value="EAL"/>
    <property type="match status" value="1"/>
</dbReference>
<keyword evidence="4" id="KW-1185">Reference proteome</keyword>
<evidence type="ECO:0000313" key="4">
    <source>
        <dbReference type="Proteomes" id="UP000615796"/>
    </source>
</evidence>
<protein>
    <submittedName>
        <fullName evidence="3">EAL domain-containing protein</fullName>
    </submittedName>
</protein>
<evidence type="ECO:0000256" key="1">
    <source>
        <dbReference type="SAM" id="Phobius"/>
    </source>
</evidence>
<keyword evidence="1" id="KW-1133">Transmembrane helix</keyword>
<dbReference type="Gene3D" id="3.20.20.450">
    <property type="entry name" value="EAL domain"/>
    <property type="match status" value="1"/>
</dbReference>
<dbReference type="Pfam" id="PF20982">
    <property type="entry name" value="CSS_CxxC"/>
    <property type="match status" value="1"/>
</dbReference>
<accession>A0A9X0RBJ4</accession>
<gene>
    <name evidence="3" type="ORF">H8Q88_15450</name>
</gene>
<organism evidence="3 4">
    <name type="scientific">Vibrio metschnikovii</name>
    <dbReference type="NCBI Taxonomy" id="28172"/>
    <lineage>
        <taxon>Bacteria</taxon>
        <taxon>Pseudomonadati</taxon>
        <taxon>Pseudomonadota</taxon>
        <taxon>Gammaproteobacteria</taxon>
        <taxon>Vibrionales</taxon>
        <taxon>Vibrionaceae</taxon>
        <taxon>Vibrio</taxon>
    </lineage>
</organism>
<dbReference type="PANTHER" id="PTHR33121">
    <property type="entry name" value="CYCLIC DI-GMP PHOSPHODIESTERASE PDEF"/>
    <property type="match status" value="1"/>
</dbReference>
<sequence>MKILPVNRTRQRTFSLLLLPLLIYFATFPLISSYATNLLLTQKKSQIERYLTLRSNELQTMIQQQIKQLQFDCGDHDWQVIRDPHYYSRYIRFMGIATNEGKQCSTLGYPLEWTALSDLNHNKGAAVFSLAATPDIAGTESELMIQFSQEGNTAIWVLDSSWTQSKLNQPCSGCFYYEARFVNQEHLVLLVQRGNEAILNETNAYSLNMSVQGIAAANTQALWAGQALKQYVQHNLLIWGTPLSLLFGGLLMGGYWIMRNYRNSIEGLIEKGIRDNEFLPYYQPIIDSRTEKIVGYEVLLRWQKGHELIAPDLFIHAAESTGLIIKITNQIIKIVLRDLDHLPISHWVSINLVAEHVEKCHLSTLFSSLHWPQSERIKFELTERIPINDLTAASKEIALLMEKGYQFKIDDFGTGYGGFSYLQHLHIRSIKIDKMFVDTIETDDVKKSVLDSIIASAKAVNIELIAEGAETINQVDYLARQGVFLIQGYVYARAMPIDAIIKKLDAEESVTVN</sequence>
<proteinExistence type="predicted"/>
<dbReference type="InterPro" id="IPR050706">
    <property type="entry name" value="Cyclic-di-GMP_PDE-like"/>
</dbReference>
<dbReference type="PROSITE" id="PS50883">
    <property type="entry name" value="EAL"/>
    <property type="match status" value="1"/>
</dbReference>
<dbReference type="SMART" id="SM00052">
    <property type="entry name" value="EAL"/>
    <property type="match status" value="1"/>
</dbReference>